<evidence type="ECO:0000256" key="2">
    <source>
        <dbReference type="SAM" id="MobiDB-lite"/>
    </source>
</evidence>
<dbReference type="WBParaSite" id="ACAC_0000420201-mRNA-1">
    <property type="protein sequence ID" value="ACAC_0000420201-mRNA-1"/>
    <property type="gene ID" value="ACAC_0000420201"/>
</dbReference>
<dbReference type="AlphaFoldDB" id="A0A0K0D2A7"/>
<protein>
    <submittedName>
        <fullName evidence="4">SKIP_SNW domain-containing protein</fullName>
    </submittedName>
</protein>
<name>A0A0K0D2A7_ANGCA</name>
<proteinExistence type="predicted"/>
<reference evidence="3" key="1">
    <citation type="submission" date="2012-09" db="EMBL/GenBank/DDBJ databases">
        <authorList>
            <person name="Martin A.A."/>
        </authorList>
    </citation>
    <scope>NUCLEOTIDE SEQUENCE</scope>
</reference>
<dbReference type="Proteomes" id="UP000035642">
    <property type="component" value="Unassembled WGS sequence"/>
</dbReference>
<evidence type="ECO:0000313" key="4">
    <source>
        <dbReference type="WBParaSite" id="ACAC_0000420201-mRNA-1"/>
    </source>
</evidence>
<organism evidence="3 4">
    <name type="scientific">Angiostrongylus cantonensis</name>
    <name type="common">Rat lungworm</name>
    <dbReference type="NCBI Taxonomy" id="6313"/>
    <lineage>
        <taxon>Eukaryota</taxon>
        <taxon>Metazoa</taxon>
        <taxon>Ecdysozoa</taxon>
        <taxon>Nematoda</taxon>
        <taxon>Chromadorea</taxon>
        <taxon>Rhabditida</taxon>
        <taxon>Rhabditina</taxon>
        <taxon>Rhabditomorpha</taxon>
        <taxon>Strongyloidea</taxon>
        <taxon>Metastrongylidae</taxon>
        <taxon>Angiostrongylus</taxon>
    </lineage>
</organism>
<feature type="region of interest" description="Disordered" evidence="2">
    <location>
        <begin position="67"/>
        <end position="97"/>
    </location>
</feature>
<evidence type="ECO:0000256" key="1">
    <source>
        <dbReference type="SAM" id="Coils"/>
    </source>
</evidence>
<accession>A0A0K0D2A7</accession>
<evidence type="ECO:0000313" key="3">
    <source>
        <dbReference type="Proteomes" id="UP000035642"/>
    </source>
</evidence>
<keyword evidence="3" id="KW-1185">Reference proteome</keyword>
<sequence>MLSQLCKVMLIEYRPDEECKMSPIWLPPQGTADPLALILPNLFHLQNSPINSTIIRLKQYLKKSKAINPSSTRTGKKTLKRGIENAQQMDSKDPKSGKIFKKPEARVYPIGKNTQKFDVMHMVSKKQQQSFVEKLADQIEAAEVERLASEIDNPLKYTVKDGILYKKNKIPIARIRFPSMNMPPLTADRIQKVIRTEHTNAVLNTPPMFSKRSALGNSVNQTANVFLKPEHKKPITPLSSAPIRFWRDKAKASSAIGFDIDDGIQQVTVVPSFVGFSTNLMEESRGLHSNGIIDKIRKPPPYPFSHCYMNVDG</sequence>
<keyword evidence="1" id="KW-0175">Coiled coil</keyword>
<feature type="coiled-coil region" evidence="1">
    <location>
        <begin position="125"/>
        <end position="152"/>
    </location>
</feature>
<reference evidence="4" key="2">
    <citation type="submission" date="2017-02" db="UniProtKB">
        <authorList>
            <consortium name="WormBaseParasite"/>
        </authorList>
    </citation>
    <scope>IDENTIFICATION</scope>
</reference>